<dbReference type="EC" id="1.20.4.2" evidence="7"/>
<dbReference type="KEGG" id="pki:111858733"/>
<dbReference type="InterPro" id="IPR040079">
    <property type="entry name" value="Glutathione_S-Trfase"/>
</dbReference>
<dbReference type="EC" id="1.8.5.1" evidence="7"/>
<reference evidence="10" key="2">
    <citation type="submission" date="2025-09" db="UniProtKB">
        <authorList>
            <consortium name="Ensembl"/>
        </authorList>
    </citation>
    <scope>IDENTIFICATION</scope>
</reference>
<evidence type="ECO:0000259" key="9">
    <source>
        <dbReference type="PROSITE" id="PS50405"/>
    </source>
</evidence>
<dbReference type="Pfam" id="PF13410">
    <property type="entry name" value="GST_C_2"/>
    <property type="match status" value="1"/>
</dbReference>
<evidence type="ECO:0000256" key="4">
    <source>
        <dbReference type="ARBA" id="ARBA00047960"/>
    </source>
</evidence>
<dbReference type="InterPro" id="IPR010987">
    <property type="entry name" value="Glutathione-S-Trfase_C-like"/>
</dbReference>
<dbReference type="OrthoDB" id="4951845at2759"/>
<organism evidence="10 11">
    <name type="scientific">Paramormyrops kingsleyae</name>
    <dbReference type="NCBI Taxonomy" id="1676925"/>
    <lineage>
        <taxon>Eukaryota</taxon>
        <taxon>Metazoa</taxon>
        <taxon>Chordata</taxon>
        <taxon>Craniata</taxon>
        <taxon>Vertebrata</taxon>
        <taxon>Euteleostomi</taxon>
        <taxon>Actinopterygii</taxon>
        <taxon>Neopterygii</taxon>
        <taxon>Teleostei</taxon>
        <taxon>Osteoglossocephala</taxon>
        <taxon>Osteoglossomorpha</taxon>
        <taxon>Osteoglossiformes</taxon>
        <taxon>Mormyridae</taxon>
        <taxon>Paramormyrops</taxon>
    </lineage>
</organism>
<dbReference type="InterPro" id="IPR036249">
    <property type="entry name" value="Thioredoxin-like_sf"/>
</dbReference>
<keyword evidence="3 7" id="KW-0560">Oxidoreductase</keyword>
<dbReference type="SFLD" id="SFLDG00358">
    <property type="entry name" value="Main_(cytGST)"/>
    <property type="match status" value="1"/>
</dbReference>
<dbReference type="CDD" id="cd03055">
    <property type="entry name" value="GST_N_Omega"/>
    <property type="match status" value="1"/>
</dbReference>
<name>A0A3B3R9T0_9TELE</name>
<comment type="catalytic activity">
    <reaction evidence="5 7">
        <text>methylarsonate + 2 glutathione + H(+) = methylarsonous acid + glutathione disulfide + H2O</text>
        <dbReference type="Rhea" id="RHEA:15969"/>
        <dbReference type="ChEBI" id="CHEBI:15377"/>
        <dbReference type="ChEBI" id="CHEBI:15378"/>
        <dbReference type="ChEBI" id="CHEBI:17826"/>
        <dbReference type="ChEBI" id="CHEBI:33409"/>
        <dbReference type="ChEBI" id="CHEBI:57925"/>
        <dbReference type="ChEBI" id="CHEBI:58297"/>
        <dbReference type="EC" id="1.20.4.2"/>
    </reaction>
</comment>
<dbReference type="PANTHER" id="PTHR43968:SF6">
    <property type="entry name" value="GLUTATHIONE S-TRANSFERASE OMEGA"/>
    <property type="match status" value="1"/>
</dbReference>
<dbReference type="Pfam" id="PF13409">
    <property type="entry name" value="GST_N_2"/>
    <property type="match status" value="1"/>
</dbReference>
<keyword evidence="2 7" id="KW-0808">Transferase</keyword>
<evidence type="ECO:0000313" key="11">
    <source>
        <dbReference type="Proteomes" id="UP000261540"/>
    </source>
</evidence>
<comment type="similarity">
    <text evidence="1 7">Belongs to the GST superfamily. Omega family.</text>
</comment>
<dbReference type="Ensembl" id="ENSPKIT00000039582.1">
    <property type="protein sequence ID" value="ENSPKIP00000015123.1"/>
    <property type="gene ID" value="ENSPKIG00000001946.1"/>
</dbReference>
<dbReference type="SUPFAM" id="SSF52833">
    <property type="entry name" value="Thioredoxin-like"/>
    <property type="match status" value="1"/>
</dbReference>
<dbReference type="SUPFAM" id="SSF47616">
    <property type="entry name" value="GST C-terminal domain-like"/>
    <property type="match status" value="1"/>
</dbReference>
<keyword evidence="11" id="KW-1185">Reference proteome</keyword>
<feature type="domain" description="GST N-terminal" evidence="8">
    <location>
        <begin position="20"/>
        <end position="99"/>
    </location>
</feature>
<comment type="function">
    <text evidence="7">Exhibits glutathione-dependent thiol transferase activity. Has high dehydroascorbate reductase activity and may contribute to the recycling of ascorbic acid. Participates in the biotransformation of inorganic arsenic and reduces monomethylarsonic acid (MMA).</text>
</comment>
<dbReference type="STRING" id="1676925.ENSPKIP00000015123"/>
<dbReference type="GO" id="GO:0006749">
    <property type="term" value="P:glutathione metabolic process"/>
    <property type="evidence" value="ECO:0007669"/>
    <property type="project" value="UniProtKB-UniRule"/>
</dbReference>
<evidence type="ECO:0000313" key="10">
    <source>
        <dbReference type="Ensembl" id="ENSPKIP00000015123.1"/>
    </source>
</evidence>
<dbReference type="GO" id="GO:0005737">
    <property type="term" value="C:cytoplasm"/>
    <property type="evidence" value="ECO:0007669"/>
    <property type="project" value="InterPro"/>
</dbReference>
<dbReference type="InterPro" id="IPR036282">
    <property type="entry name" value="Glutathione-S-Trfase_C_sf"/>
</dbReference>
<evidence type="ECO:0000256" key="5">
    <source>
        <dbReference type="ARBA" id="ARBA00048353"/>
    </source>
</evidence>
<dbReference type="InterPro" id="IPR050983">
    <property type="entry name" value="GST_Omega/HSP26"/>
</dbReference>
<dbReference type="FunFam" id="1.20.1050.10:FF:000009">
    <property type="entry name" value="Glutathione S-transferase omega-1"/>
    <property type="match status" value="1"/>
</dbReference>
<dbReference type="InterPro" id="IPR045073">
    <property type="entry name" value="Omega/Tau-like"/>
</dbReference>
<evidence type="ECO:0000256" key="6">
    <source>
        <dbReference type="ARBA" id="ARBA00049544"/>
    </source>
</evidence>
<comment type="catalytic activity">
    <reaction evidence="6 7">
        <text>L-dehydroascorbate + 2 glutathione = glutathione disulfide + L-ascorbate</text>
        <dbReference type="Rhea" id="RHEA:24424"/>
        <dbReference type="ChEBI" id="CHEBI:38290"/>
        <dbReference type="ChEBI" id="CHEBI:57925"/>
        <dbReference type="ChEBI" id="CHEBI:58297"/>
        <dbReference type="ChEBI" id="CHEBI:58539"/>
        <dbReference type="EC" id="1.8.5.1"/>
    </reaction>
</comment>
<evidence type="ECO:0000256" key="2">
    <source>
        <dbReference type="ARBA" id="ARBA00022679"/>
    </source>
</evidence>
<dbReference type="SFLD" id="SFLDS00019">
    <property type="entry name" value="Glutathione_Transferase_(cytos"/>
    <property type="match status" value="1"/>
</dbReference>
<evidence type="ECO:0000256" key="3">
    <source>
        <dbReference type="ARBA" id="ARBA00023002"/>
    </source>
</evidence>
<protein>
    <recommendedName>
        <fullName evidence="7">Glutathione S-transferase omega</fullName>
        <shortName evidence="7">GSTO</shortName>
        <ecNumber evidence="7">1.20.4.2</ecNumber>
        <ecNumber evidence="7">1.8.5.1</ecNumber>
        <ecNumber evidence="7">2.5.1.18</ecNumber>
    </recommendedName>
    <alternativeName>
        <fullName evidence="7">Glutathione-dependent dehydroascorbate reductase</fullName>
    </alternativeName>
    <alternativeName>
        <fullName evidence="7">Monomethylarsonic acid reductase</fullName>
    </alternativeName>
</protein>
<reference evidence="10" key="1">
    <citation type="submission" date="2025-08" db="UniProtKB">
        <authorList>
            <consortium name="Ensembl"/>
        </authorList>
    </citation>
    <scope>IDENTIFICATION</scope>
</reference>
<dbReference type="FunFam" id="3.40.30.10:FF:000123">
    <property type="entry name" value="Glutathione transferase o1"/>
    <property type="match status" value="1"/>
</dbReference>
<dbReference type="GO" id="GO:0004364">
    <property type="term" value="F:glutathione transferase activity"/>
    <property type="evidence" value="ECO:0007669"/>
    <property type="project" value="UniProtKB-UniRule"/>
</dbReference>
<evidence type="ECO:0000256" key="1">
    <source>
        <dbReference type="ARBA" id="ARBA00011067"/>
    </source>
</evidence>
<evidence type="ECO:0000256" key="7">
    <source>
        <dbReference type="RuleBase" id="RU368071"/>
    </source>
</evidence>
<dbReference type="GO" id="GO:0045174">
    <property type="term" value="F:glutathione dehydrogenase (ascorbate) activity"/>
    <property type="evidence" value="ECO:0007669"/>
    <property type="project" value="UniProtKB-UniRule"/>
</dbReference>
<evidence type="ECO:0000259" key="8">
    <source>
        <dbReference type="PROSITE" id="PS50404"/>
    </source>
</evidence>
<dbReference type="PROSITE" id="PS50405">
    <property type="entry name" value="GST_CTER"/>
    <property type="match status" value="1"/>
</dbReference>
<dbReference type="InterPro" id="IPR005442">
    <property type="entry name" value="GST_omega"/>
</dbReference>
<feature type="domain" description="GST C-terminal" evidence="9">
    <location>
        <begin position="104"/>
        <end position="229"/>
    </location>
</feature>
<dbReference type="PRINTS" id="PR01625">
    <property type="entry name" value="GSTRNSFRASEO"/>
</dbReference>
<dbReference type="PROSITE" id="PS50404">
    <property type="entry name" value="GST_NTER"/>
    <property type="match status" value="1"/>
</dbReference>
<dbReference type="PANTHER" id="PTHR43968">
    <property type="match status" value="1"/>
</dbReference>
<dbReference type="CDD" id="cd03184">
    <property type="entry name" value="GST_C_Omega"/>
    <property type="match status" value="1"/>
</dbReference>
<dbReference type="Gene3D" id="1.20.1050.10">
    <property type="match status" value="1"/>
</dbReference>
<dbReference type="SFLD" id="SFLDG01152">
    <property type="entry name" value="Main.3:_Omega-_and_Tau-like"/>
    <property type="match status" value="1"/>
</dbReference>
<dbReference type="Proteomes" id="UP000261540">
    <property type="component" value="Unplaced"/>
</dbReference>
<dbReference type="AlphaFoldDB" id="A0A3B3R9T0"/>
<dbReference type="EC" id="2.5.1.18" evidence="7"/>
<dbReference type="PROSITE" id="PS51354">
    <property type="entry name" value="GLUTAREDOXIN_2"/>
    <property type="match status" value="1"/>
</dbReference>
<dbReference type="InterPro" id="IPR004045">
    <property type="entry name" value="Glutathione_S-Trfase_N"/>
</dbReference>
<dbReference type="Gene3D" id="3.40.30.10">
    <property type="entry name" value="Glutaredoxin"/>
    <property type="match status" value="1"/>
</dbReference>
<dbReference type="GeneTree" id="ENSGT00940000155351"/>
<comment type="catalytic activity">
    <reaction evidence="4 7">
        <text>RX + glutathione = an S-substituted glutathione + a halide anion + H(+)</text>
        <dbReference type="Rhea" id="RHEA:16437"/>
        <dbReference type="ChEBI" id="CHEBI:15378"/>
        <dbReference type="ChEBI" id="CHEBI:16042"/>
        <dbReference type="ChEBI" id="CHEBI:17792"/>
        <dbReference type="ChEBI" id="CHEBI:57925"/>
        <dbReference type="ChEBI" id="CHEBI:90779"/>
        <dbReference type="EC" id="2.5.1.18"/>
    </reaction>
</comment>
<dbReference type="GO" id="GO:0050610">
    <property type="term" value="F:methylarsonate reductase activity"/>
    <property type="evidence" value="ECO:0007669"/>
    <property type="project" value="UniProtKB-UniRule"/>
</dbReference>
<proteinExistence type="inferred from homology"/>
<sequence>MASQKCLVQGCQAPGPVTNSQIRIYSMRFCPFAERTRLVLNAKGINYEVINIHLKNKPSWFFEKNPAGTVPVLETVQGQLICESPITCEYLDEMFQDKKLFPADPFKKAQQKMLLEEFSKVVPFFYKIPIGKSKGEDTSAEEEELKGKFIKLNEVLVGRKTKFFGGDSLTMIDYLMWPWFERVDGYGVARLLDAAPALKEWMKRMVEDPTVKATMFDGETHKAFLKSFFDGKPNYDLGL</sequence>
<accession>A0A3B3R9T0</accession>